<dbReference type="GO" id="GO:0016491">
    <property type="term" value="F:oxidoreductase activity"/>
    <property type="evidence" value="ECO:0007669"/>
    <property type="project" value="UniProtKB-UniRule"/>
</dbReference>
<keyword evidence="13" id="KW-0830">Ubiquinone</keyword>
<gene>
    <name evidence="21" type="primary">CYTB</name>
</gene>
<evidence type="ECO:0000256" key="14">
    <source>
        <dbReference type="ARBA" id="ARBA00023128"/>
    </source>
</evidence>
<dbReference type="InterPro" id="IPR027387">
    <property type="entry name" value="Cytb/b6-like_sf"/>
</dbReference>
<evidence type="ECO:0000256" key="9">
    <source>
        <dbReference type="ARBA" id="ARBA00022792"/>
    </source>
</evidence>
<dbReference type="GO" id="GO:0046872">
    <property type="term" value="F:metal ion binding"/>
    <property type="evidence" value="ECO:0007669"/>
    <property type="project" value="UniProtKB-UniRule"/>
</dbReference>
<dbReference type="GO" id="GO:0045275">
    <property type="term" value="C:respiratory chain complex III"/>
    <property type="evidence" value="ECO:0007669"/>
    <property type="project" value="InterPro"/>
</dbReference>
<feature type="transmembrane region" description="Helical" evidence="18">
    <location>
        <begin position="179"/>
        <end position="201"/>
    </location>
</feature>
<dbReference type="InterPro" id="IPR048259">
    <property type="entry name" value="Cytochrome_b_N_euk/bac"/>
</dbReference>
<accession>A0A0F6PBP1</accession>
<feature type="binding site" description="axial binding residue" evidence="17">
    <location>
        <position position="197"/>
    </location>
    <ligand>
        <name>heme b</name>
        <dbReference type="ChEBI" id="CHEBI:60344"/>
        <label>b566</label>
    </ligand>
    <ligandPart>
        <name>Fe</name>
        <dbReference type="ChEBI" id="CHEBI:18248"/>
    </ligandPart>
</feature>
<evidence type="ECO:0000256" key="12">
    <source>
        <dbReference type="ARBA" id="ARBA00023004"/>
    </source>
</evidence>
<feature type="binding site" description="axial binding residue" evidence="17">
    <location>
        <position position="98"/>
    </location>
    <ligand>
        <name>heme b</name>
        <dbReference type="ChEBI" id="CHEBI:60344"/>
        <label>b566</label>
    </ligand>
    <ligandPart>
        <name>Fe</name>
        <dbReference type="ChEBI" id="CHEBI:18248"/>
    </ligandPart>
</feature>
<proteinExistence type="inferred from homology"/>
<dbReference type="CDD" id="cd00284">
    <property type="entry name" value="Cytochrome_b_N"/>
    <property type="match status" value="1"/>
</dbReference>
<dbReference type="Pfam" id="PF00033">
    <property type="entry name" value="Cytochrome_B"/>
    <property type="match status" value="1"/>
</dbReference>
<keyword evidence="6 18" id="KW-0679">Respiratory chain</keyword>
<dbReference type="SUPFAM" id="SSF81342">
    <property type="entry name" value="Transmembrane di-heme cytochromes"/>
    <property type="match status" value="1"/>
</dbReference>
<feature type="domain" description="Cytochrome b/b6 N-terminal region profile" evidence="19">
    <location>
        <begin position="1"/>
        <end position="210"/>
    </location>
</feature>
<comment type="subcellular location">
    <subcellularLocation>
        <location evidence="2">Mitochondrion inner membrane</location>
        <topology evidence="2">Multi-pass membrane protein</topology>
    </subcellularLocation>
</comment>
<evidence type="ECO:0000256" key="1">
    <source>
        <dbReference type="ARBA" id="ARBA00002566"/>
    </source>
</evidence>
<dbReference type="GO" id="GO:0008121">
    <property type="term" value="F:quinol-cytochrome-c reductase activity"/>
    <property type="evidence" value="ECO:0007669"/>
    <property type="project" value="InterPro"/>
</dbReference>
<feature type="transmembrane region" description="Helical" evidence="18">
    <location>
        <begin position="348"/>
        <end position="371"/>
    </location>
</feature>
<evidence type="ECO:0000256" key="2">
    <source>
        <dbReference type="ARBA" id="ARBA00004448"/>
    </source>
</evidence>
<evidence type="ECO:0000256" key="10">
    <source>
        <dbReference type="ARBA" id="ARBA00022982"/>
    </source>
</evidence>
<keyword evidence="10 18" id="KW-0249">Electron transport</keyword>
<feature type="domain" description="Cytochrome b/b6 C-terminal region profile" evidence="20">
    <location>
        <begin position="211"/>
        <end position="381"/>
    </location>
</feature>
<evidence type="ECO:0000256" key="11">
    <source>
        <dbReference type="ARBA" id="ARBA00022989"/>
    </source>
</evidence>
<reference evidence="21" key="1">
    <citation type="journal article" date="2015" name="Belg. J. Zool.">
        <title>Complete mitochondrial genome of Whitmania laevis (Annelida, Hirudinea) and comparative analyses within Whitmania mitochondrial genomes.</title>
        <authorList>
            <person name="Ye F."/>
            <person name="Liu T."/>
            <person name="Zhu W."/>
            <person name="You P."/>
        </authorList>
    </citation>
    <scope>NUCLEOTIDE SEQUENCE</scope>
</reference>
<dbReference type="CDD" id="cd00290">
    <property type="entry name" value="cytochrome_b_C"/>
    <property type="match status" value="1"/>
</dbReference>
<dbReference type="InterPro" id="IPR016174">
    <property type="entry name" value="Di-haem_cyt_TM"/>
</dbReference>
<comment type="cofactor">
    <cofactor evidence="18">
        <name>heme b</name>
        <dbReference type="ChEBI" id="CHEBI:60344"/>
    </cofactor>
    <text evidence="18">Binds 2 heme groups non-covalently.</text>
</comment>
<evidence type="ECO:0000256" key="15">
    <source>
        <dbReference type="ARBA" id="ARBA00023136"/>
    </source>
</evidence>
<dbReference type="InterPro" id="IPR030689">
    <property type="entry name" value="Cytochrome_b"/>
</dbReference>
<evidence type="ECO:0000256" key="6">
    <source>
        <dbReference type="ARBA" id="ARBA00022660"/>
    </source>
</evidence>
<dbReference type="GO" id="GO:0005743">
    <property type="term" value="C:mitochondrial inner membrane"/>
    <property type="evidence" value="ECO:0007669"/>
    <property type="project" value="UniProtKB-SubCell"/>
</dbReference>
<keyword evidence="14 18" id="KW-0496">Mitochondrion</keyword>
<dbReference type="InterPro" id="IPR005798">
    <property type="entry name" value="Cyt_b/b6_C"/>
</dbReference>
<dbReference type="PANTHER" id="PTHR19271">
    <property type="entry name" value="CYTOCHROME B"/>
    <property type="match status" value="1"/>
</dbReference>
<comment type="similarity">
    <text evidence="18">Belongs to the cytochrome b family.</text>
</comment>
<evidence type="ECO:0000256" key="16">
    <source>
        <dbReference type="PIRSR" id="PIRSR038885-1"/>
    </source>
</evidence>
<feature type="transmembrane region" description="Helical" evidence="18">
    <location>
        <begin position="325"/>
        <end position="342"/>
    </location>
</feature>
<feature type="binding site" evidence="16">
    <location>
        <position position="202"/>
    </location>
    <ligand>
        <name>a ubiquinone</name>
        <dbReference type="ChEBI" id="CHEBI:16389"/>
    </ligand>
</feature>
<sequence length="381" mass="43691">MTLQIRKTHPLIKVLNNSMVDLPAPVNISVWWNYGSLLGLMLTIQLITGVMLSMHYCSNIDLAFSSIVHIMRDVDMGWMIRYIHANAASLFFLFMYIHIGRGMYYHSFLLIETWNIGVVLFIATVVTAFLGYVLPWGQMSFWGATVITNLLSTVPYMGISIVEWIWGGYSIGNPTLTRFFSIHFIMPFVMIGLVVMHLLFLHQTGSNNPLGVNSDSDRIVFHPYYTIKDLLGFMIAMMMLFMLVSFVPNLFGDSENFIPANSSLTPTHIKPEWYFLWIYAILRSIPNKLGGVVAAVSGILIIFILPLCNFNQVKSFMFYPLNKMIFFYLLMFPFFVLTWIGGCPVKDLYVMVGQVATFMYFLYFFLMPALIKFFDTVMSPD</sequence>
<dbReference type="PROSITE" id="PS51002">
    <property type="entry name" value="CYTB_NTER"/>
    <property type="match status" value="1"/>
</dbReference>
<evidence type="ECO:0000256" key="4">
    <source>
        <dbReference type="ARBA" id="ARBA00022448"/>
    </source>
</evidence>
<feature type="transmembrane region" description="Helical" evidence="18">
    <location>
        <begin position="114"/>
        <end position="134"/>
    </location>
</feature>
<dbReference type="Gene3D" id="1.20.810.10">
    <property type="entry name" value="Cytochrome Bc1 Complex, Chain C"/>
    <property type="match status" value="1"/>
</dbReference>
<dbReference type="InterPro" id="IPR005797">
    <property type="entry name" value="Cyt_b/b6_N"/>
</dbReference>
<keyword evidence="7 18" id="KW-0812">Transmembrane</keyword>
<evidence type="ECO:0000259" key="19">
    <source>
        <dbReference type="PROSITE" id="PS51002"/>
    </source>
</evidence>
<keyword evidence="15 18" id="KW-0472">Membrane</keyword>
<feature type="transmembrane region" description="Helical" evidence="18">
    <location>
        <begin position="78"/>
        <end position="99"/>
    </location>
</feature>
<dbReference type="PROSITE" id="PS51003">
    <property type="entry name" value="CYTB_CTER"/>
    <property type="match status" value="1"/>
</dbReference>
<evidence type="ECO:0000256" key="8">
    <source>
        <dbReference type="ARBA" id="ARBA00022723"/>
    </source>
</evidence>
<feature type="transmembrane region" description="Helical" evidence="18">
    <location>
        <begin position="292"/>
        <end position="313"/>
    </location>
</feature>
<evidence type="ECO:0000256" key="5">
    <source>
        <dbReference type="ARBA" id="ARBA00022617"/>
    </source>
</evidence>
<dbReference type="EMBL" id="KM655838">
    <property type="protein sequence ID" value="AJO61897.1"/>
    <property type="molecule type" value="Genomic_DNA"/>
</dbReference>
<keyword evidence="4 18" id="KW-0813">Transport</keyword>
<evidence type="ECO:0000256" key="18">
    <source>
        <dbReference type="RuleBase" id="RU362117"/>
    </source>
</evidence>
<dbReference type="PIRSF" id="PIRSF038885">
    <property type="entry name" value="COB"/>
    <property type="match status" value="1"/>
</dbReference>
<feature type="transmembrane region" description="Helical" evidence="18">
    <location>
        <begin position="146"/>
        <end position="167"/>
    </location>
</feature>
<comment type="function">
    <text evidence="1 18">Component of the ubiquinol-cytochrome c reductase complex (complex III or cytochrome b-c1 complex) that is part of the mitochondrial respiratory chain. The b-c1 complex mediates electron transfer from ubiquinol to cytochrome c. Contributes to the generation of a proton gradient across the mitochondrial membrane that is then used for ATP synthesis.</text>
</comment>
<feature type="transmembrane region" description="Helical" evidence="18">
    <location>
        <begin position="31"/>
        <end position="57"/>
    </location>
</feature>
<dbReference type="Pfam" id="PF00032">
    <property type="entry name" value="Cytochrom_B_C"/>
    <property type="match status" value="1"/>
</dbReference>
<evidence type="ECO:0000313" key="21">
    <source>
        <dbReference type="EMBL" id="AJO61897.1"/>
    </source>
</evidence>
<dbReference type="SUPFAM" id="SSF81648">
    <property type="entry name" value="a domain/subunit of cytochrome bc1 complex (Ubiquinol-cytochrome c reductase)"/>
    <property type="match status" value="1"/>
</dbReference>
<keyword evidence="8 17" id="KW-0479">Metal-binding</keyword>
<evidence type="ECO:0000256" key="7">
    <source>
        <dbReference type="ARBA" id="ARBA00022692"/>
    </source>
</evidence>
<feature type="binding site" description="axial binding residue" evidence="17">
    <location>
        <position position="183"/>
    </location>
    <ligand>
        <name>heme b</name>
        <dbReference type="ChEBI" id="CHEBI:60344"/>
        <label>b562</label>
    </ligand>
    <ligandPart>
        <name>Fe</name>
        <dbReference type="ChEBI" id="CHEBI:18248"/>
    </ligandPart>
</feature>
<evidence type="ECO:0000256" key="3">
    <source>
        <dbReference type="ARBA" id="ARBA00013531"/>
    </source>
</evidence>
<keyword evidence="5 17" id="KW-0349">Heme</keyword>
<keyword evidence="11 18" id="KW-1133">Transmembrane helix</keyword>
<feature type="transmembrane region" description="Helical" evidence="18">
    <location>
        <begin position="230"/>
        <end position="251"/>
    </location>
</feature>
<keyword evidence="12 17" id="KW-0408">Iron</keyword>
<comment type="cofactor">
    <cofactor evidence="17">
        <name>heme</name>
        <dbReference type="ChEBI" id="CHEBI:30413"/>
    </cofactor>
    <text evidence="17">Binds 2 heme groups non-covalently.</text>
</comment>
<protein>
    <recommendedName>
        <fullName evidence="3 18">Cytochrome b</fullName>
    </recommendedName>
</protein>
<dbReference type="AlphaFoldDB" id="A0A0F6PBP1"/>
<evidence type="ECO:0000259" key="20">
    <source>
        <dbReference type="PROSITE" id="PS51003"/>
    </source>
</evidence>
<dbReference type="InterPro" id="IPR036150">
    <property type="entry name" value="Cyt_b/b6_C_sf"/>
</dbReference>
<organism evidence="21">
    <name type="scientific">Whitmania acranulata</name>
    <name type="common">Leech</name>
    <dbReference type="NCBI Taxonomy" id="1329092"/>
    <lineage>
        <taxon>Eukaryota</taxon>
        <taxon>Metazoa</taxon>
        <taxon>Spiralia</taxon>
        <taxon>Lophotrochozoa</taxon>
        <taxon>Annelida</taxon>
        <taxon>Clitellata</taxon>
        <taxon>Hirudinea</taxon>
        <taxon>Hirudinida</taxon>
        <taxon>Hirudiniformes</taxon>
        <taxon>Haemopidae</taxon>
        <taxon>Whitmania</taxon>
    </lineage>
</organism>
<keyword evidence="9" id="KW-0999">Mitochondrion inner membrane</keyword>
<dbReference type="GO" id="GO:0006122">
    <property type="term" value="P:mitochondrial electron transport, ubiquinol to cytochrome c"/>
    <property type="evidence" value="ECO:0007669"/>
    <property type="project" value="TreeGrafter"/>
</dbReference>
<evidence type="ECO:0000256" key="17">
    <source>
        <dbReference type="PIRSR" id="PIRSR038885-2"/>
    </source>
</evidence>
<evidence type="ECO:0000256" key="13">
    <source>
        <dbReference type="ARBA" id="ARBA00023075"/>
    </source>
</evidence>
<feature type="binding site" description="axial binding residue" evidence="17">
    <location>
        <position position="84"/>
    </location>
    <ligand>
        <name>heme b</name>
        <dbReference type="ChEBI" id="CHEBI:60344"/>
        <label>b562</label>
    </ligand>
    <ligandPart>
        <name>Fe</name>
        <dbReference type="ChEBI" id="CHEBI:18248"/>
    </ligandPart>
</feature>
<name>A0A0F6PBP1_WHICA</name>
<dbReference type="PANTHER" id="PTHR19271:SF16">
    <property type="entry name" value="CYTOCHROME B"/>
    <property type="match status" value="1"/>
</dbReference>
<dbReference type="InterPro" id="IPR048260">
    <property type="entry name" value="Cytochrome_b_C_euk/bac"/>
</dbReference>
<geneLocation type="mitochondrion" evidence="21"/>